<keyword evidence="2" id="KW-0175">Coiled coil</keyword>
<dbReference type="GO" id="GO:0007059">
    <property type="term" value="P:chromosome segregation"/>
    <property type="evidence" value="ECO:0007669"/>
    <property type="project" value="TreeGrafter"/>
</dbReference>
<dbReference type="GO" id="GO:0005813">
    <property type="term" value="C:centrosome"/>
    <property type="evidence" value="ECO:0007669"/>
    <property type="project" value="TreeGrafter"/>
</dbReference>
<sequence>MDGEDIPEFSSLKEETAYWKELSLKYKQSFQEAQDELVEFQEGSQELEAELEAQYRGQAARSGGYWALPSPRTLRDINTAYFLFSP</sequence>
<evidence type="ECO:0000313" key="3">
    <source>
        <dbReference type="Ensembl" id="ENSPSNP00000025444.1"/>
    </source>
</evidence>
<dbReference type="GeneTree" id="ENSGT01000000220700"/>
<dbReference type="GO" id="GO:0005871">
    <property type="term" value="C:kinesin complex"/>
    <property type="evidence" value="ECO:0007669"/>
    <property type="project" value="TreeGrafter"/>
</dbReference>
<dbReference type="GO" id="GO:0016477">
    <property type="term" value="P:cell migration"/>
    <property type="evidence" value="ECO:0007669"/>
    <property type="project" value="TreeGrafter"/>
</dbReference>
<dbReference type="GO" id="GO:0008017">
    <property type="term" value="F:microtubule binding"/>
    <property type="evidence" value="ECO:0007669"/>
    <property type="project" value="InterPro"/>
</dbReference>
<comment type="similarity">
    <text evidence="1">Belongs to the nudE family.</text>
</comment>
<dbReference type="GO" id="GO:0007020">
    <property type="term" value="P:microtubule nucleation"/>
    <property type="evidence" value="ECO:0007669"/>
    <property type="project" value="TreeGrafter"/>
</dbReference>
<name>A0A8C9E8H3_PHOSS</name>
<evidence type="ECO:0000256" key="1">
    <source>
        <dbReference type="ARBA" id="ARBA00007429"/>
    </source>
</evidence>
<dbReference type="InterPro" id="IPR033494">
    <property type="entry name" value="NUDE"/>
</dbReference>
<keyword evidence="4" id="KW-1185">Reference proteome</keyword>
<reference evidence="3" key="3">
    <citation type="submission" date="2025-09" db="UniProtKB">
        <authorList>
            <consortium name="Ensembl"/>
        </authorList>
    </citation>
    <scope>IDENTIFICATION</scope>
</reference>
<evidence type="ECO:0000256" key="2">
    <source>
        <dbReference type="ARBA" id="ARBA00023054"/>
    </source>
</evidence>
<proteinExistence type="inferred from homology"/>
<dbReference type="Proteomes" id="UP000694554">
    <property type="component" value="Chromosome 16"/>
</dbReference>
<evidence type="ECO:0008006" key="5">
    <source>
        <dbReference type="Google" id="ProtNLM"/>
    </source>
</evidence>
<accession>A0A8C9E8H3</accession>
<dbReference type="GO" id="GO:0051642">
    <property type="term" value="P:centrosome localization"/>
    <property type="evidence" value="ECO:0007669"/>
    <property type="project" value="TreeGrafter"/>
</dbReference>
<organism evidence="3 4">
    <name type="scientific">Phocoena sinus</name>
    <name type="common">Vaquita</name>
    <dbReference type="NCBI Taxonomy" id="42100"/>
    <lineage>
        <taxon>Eukaryota</taxon>
        <taxon>Metazoa</taxon>
        <taxon>Chordata</taxon>
        <taxon>Craniata</taxon>
        <taxon>Vertebrata</taxon>
        <taxon>Euteleostomi</taxon>
        <taxon>Mammalia</taxon>
        <taxon>Eutheria</taxon>
        <taxon>Laurasiatheria</taxon>
        <taxon>Artiodactyla</taxon>
        <taxon>Whippomorpha</taxon>
        <taxon>Cetacea</taxon>
        <taxon>Odontoceti</taxon>
        <taxon>Phocoenidae</taxon>
        <taxon>Phocoena</taxon>
    </lineage>
</organism>
<dbReference type="GO" id="GO:0047496">
    <property type="term" value="P:vesicle transport along microtubule"/>
    <property type="evidence" value="ECO:0007669"/>
    <property type="project" value="TreeGrafter"/>
</dbReference>
<reference evidence="3" key="1">
    <citation type="submission" date="2019-08" db="EMBL/GenBank/DDBJ databases">
        <title>Phocoena sinus (Vaquita) genome, mPhoSin1, primary haplotype.</title>
        <authorList>
            <person name="Morin P."/>
            <person name="Mountcastle J."/>
            <person name="Fungtammasan C."/>
            <person name="Rhie A."/>
            <person name="Rojas-Bracho L."/>
            <person name="Smith C.R."/>
            <person name="Taylor B.L."/>
            <person name="Gulland F.M.D."/>
            <person name="Musser W."/>
            <person name="Houck M."/>
            <person name="Haase B."/>
            <person name="Paez S."/>
            <person name="Howe K."/>
            <person name="Torrance J."/>
            <person name="Formenti G."/>
            <person name="Phillippy A."/>
            <person name="Ryder O."/>
            <person name="Jarvis E.D."/>
            <person name="Fedrigo O."/>
        </authorList>
    </citation>
    <scope>NUCLEOTIDE SEQUENCE [LARGE SCALE GENOMIC DNA]</scope>
</reference>
<reference evidence="3" key="2">
    <citation type="submission" date="2025-08" db="UniProtKB">
        <authorList>
            <consortium name="Ensembl"/>
        </authorList>
    </citation>
    <scope>IDENTIFICATION</scope>
</reference>
<dbReference type="PANTHER" id="PTHR10921:SF0">
    <property type="entry name" value="NUCLEAR DISTRIBUTION PROTEIN NUDE-LIKE 1"/>
    <property type="match status" value="1"/>
</dbReference>
<dbReference type="GO" id="GO:0007100">
    <property type="term" value="P:mitotic centrosome separation"/>
    <property type="evidence" value="ECO:0007669"/>
    <property type="project" value="TreeGrafter"/>
</dbReference>
<dbReference type="GO" id="GO:0000776">
    <property type="term" value="C:kinetochore"/>
    <property type="evidence" value="ECO:0007669"/>
    <property type="project" value="TreeGrafter"/>
</dbReference>
<evidence type="ECO:0000313" key="4">
    <source>
        <dbReference type="Proteomes" id="UP000694554"/>
    </source>
</evidence>
<dbReference type="Ensembl" id="ENSPSNT00000028602.1">
    <property type="protein sequence ID" value="ENSPSNP00000025444.1"/>
    <property type="gene ID" value="ENSPSNG00000018550.1"/>
</dbReference>
<dbReference type="GO" id="GO:0010975">
    <property type="term" value="P:regulation of neuron projection development"/>
    <property type="evidence" value="ECO:0007669"/>
    <property type="project" value="TreeGrafter"/>
</dbReference>
<dbReference type="AlphaFoldDB" id="A0A8C9E8H3"/>
<dbReference type="GO" id="GO:0000132">
    <property type="term" value="P:establishment of mitotic spindle orientation"/>
    <property type="evidence" value="ECO:0007669"/>
    <property type="project" value="TreeGrafter"/>
</dbReference>
<protein>
    <recommendedName>
        <fullName evidence="5">Nuclear distribution protein nudE-like 1</fullName>
    </recommendedName>
</protein>
<dbReference type="PANTHER" id="PTHR10921">
    <property type="entry name" value="NUCLEAR DISTRIBUTION PROTEIN NUDE HOMOLOG 1"/>
    <property type="match status" value="1"/>
</dbReference>